<dbReference type="Pfam" id="PF26034">
    <property type="entry name" value="PHAT_SMAUG"/>
    <property type="match status" value="1"/>
</dbReference>
<name>A0ABD3VFS2_SINWO</name>
<reference evidence="4 5" key="1">
    <citation type="submission" date="2024-11" db="EMBL/GenBank/DDBJ databases">
        <title>Chromosome-level genome assembly of the freshwater bivalve Anodonta woodiana.</title>
        <authorList>
            <person name="Chen X."/>
        </authorList>
    </citation>
    <scope>NUCLEOTIDE SEQUENCE [LARGE SCALE GENOMIC DNA]</scope>
    <source>
        <strain evidence="4">MN2024</strain>
        <tissue evidence="4">Gills</tissue>
    </source>
</reference>
<accession>A0ABD3VFS2</accession>
<protein>
    <recommendedName>
        <fullName evidence="3">CCHC-type domain-containing protein</fullName>
    </recommendedName>
</protein>
<keyword evidence="1" id="KW-0863">Zinc-finger</keyword>
<dbReference type="PANTHER" id="PTHR16195:SF16">
    <property type="entry name" value="ZINC FINGER CCHC DOMAIN-CONTAINING PROTEIN 14"/>
    <property type="match status" value="1"/>
</dbReference>
<evidence type="ECO:0000313" key="5">
    <source>
        <dbReference type="Proteomes" id="UP001634394"/>
    </source>
</evidence>
<gene>
    <name evidence="4" type="ORF">ACJMK2_010558</name>
</gene>
<dbReference type="InterPro" id="IPR001878">
    <property type="entry name" value="Znf_CCHC"/>
</dbReference>
<dbReference type="SUPFAM" id="SSF64268">
    <property type="entry name" value="PX domain"/>
    <property type="match status" value="1"/>
</dbReference>
<feature type="region of interest" description="Disordered" evidence="2">
    <location>
        <begin position="372"/>
        <end position="422"/>
    </location>
</feature>
<sequence length="1018" mass="111389">MVRKEELCNWFANLSPHKRIDYICGLLRFCLPMEIRFIGSVVEELGKKDFYHLREYESNANNKGNLTNFTVADDDISRCKMASYIALLHSSNRTCSKMLYDMIESNLTTVFAVQKSHSEFTINNILVILTMAVNHPAFTFHQKIKLYEFYKRAEENAGAILGKDHAGHSKTILEASTGKSDSCNQHIPSSALSPKSVKFASPMHCKKVHITNIEVKKNSGEKKHEYKLQVTWSNGEVSEVSKTYQELHDFHNELIKHFTEEANRLRQDKKLPFFQGPVPPKDAYSQIVNYIRSLLSYPKHILEWDVLSQFFQGVKVVSSNSVDILTLPRSSKPTSQQSNSGEDDESVITCYPAKSLTIYNSHLTHSGEPEILSQRGHLGNSNGGDGIPRILPLVHPLGQSQVSSPANSRSESPATQSSDGQLLSNQQKLPNFQEQIINTNAEEDSAEKGNVGKSGPAMELPPPKDKILSLLNGVMDPTASTGIVNPSVPPLQHFPYPPPTYYIGPHGAPPFSPYQPLLYMFCPPSPQSGTRDSSPTNSDSYSPIPSPFPSVNALRKSQVDSSSDDNDKDSLNSQDNSRSFGKGKSVPTHISGQTNLVEIPAEDGSISLFSNSHQVLDMKDGVSLATLGVPVCGYSSDPGHIQPHPPMIHTQYKAQPAHTNFPIHPHNIISMPLENVTVKVNNPYAPMALSKHHMRDVTMTTTVITASVNAMTSQNTLSATTPCENSMRPVYLFPVLNNRTVISNGNRSTFCTGTTANRLGEAISQSTSKANISFSSPGPVNNSQLIKNGPGFNNSLQAAHGNGNITNECSLPSQPYSNMDNATHATVSMQNAPPTYTSSAVTYTTVSSVTPSQSPSANHPMCSTCGCTGHAHPMPISYPYLGAMQTIPPTQFHQYPNLSNTSNGLIPTPVPYLTPTHVPNGYSPEVLYSGAHQPLYSIAQPIPTSVPSVHGYIYGYNQLLNSQQSANYNGGNAGKRPKKISCFNCGSSRHLGNECLEITMDCMSSSFQLNYNKKETES</sequence>
<feature type="compositionally biased region" description="Polar residues" evidence="2">
    <location>
        <begin position="326"/>
        <end position="340"/>
    </location>
</feature>
<feature type="region of interest" description="Disordered" evidence="2">
    <location>
        <begin position="440"/>
        <end position="465"/>
    </location>
</feature>
<organism evidence="4 5">
    <name type="scientific">Sinanodonta woodiana</name>
    <name type="common">Chinese pond mussel</name>
    <name type="synonym">Anodonta woodiana</name>
    <dbReference type="NCBI Taxonomy" id="1069815"/>
    <lineage>
        <taxon>Eukaryota</taxon>
        <taxon>Metazoa</taxon>
        <taxon>Spiralia</taxon>
        <taxon>Lophotrochozoa</taxon>
        <taxon>Mollusca</taxon>
        <taxon>Bivalvia</taxon>
        <taxon>Autobranchia</taxon>
        <taxon>Heteroconchia</taxon>
        <taxon>Palaeoheterodonta</taxon>
        <taxon>Unionida</taxon>
        <taxon>Unionoidea</taxon>
        <taxon>Unionidae</taxon>
        <taxon>Unioninae</taxon>
        <taxon>Sinanodonta</taxon>
    </lineage>
</organism>
<keyword evidence="1" id="KW-0862">Zinc</keyword>
<dbReference type="Gene3D" id="3.30.1520.10">
    <property type="entry name" value="Phox-like domain"/>
    <property type="match status" value="1"/>
</dbReference>
<evidence type="ECO:0000313" key="4">
    <source>
        <dbReference type="EMBL" id="KAL3860434.1"/>
    </source>
</evidence>
<keyword evidence="1" id="KW-0479">Metal-binding</keyword>
<evidence type="ECO:0000259" key="3">
    <source>
        <dbReference type="PROSITE" id="PS50158"/>
    </source>
</evidence>
<dbReference type="PANTHER" id="PTHR16195">
    <property type="entry name" value="ZINC FINGER CCHC DOMAIN CONTAINING PROTEIN"/>
    <property type="match status" value="1"/>
</dbReference>
<feature type="compositionally biased region" description="Polar residues" evidence="2">
    <location>
        <begin position="527"/>
        <end position="543"/>
    </location>
</feature>
<evidence type="ECO:0000256" key="2">
    <source>
        <dbReference type="SAM" id="MobiDB-lite"/>
    </source>
</evidence>
<comment type="caution">
    <text evidence="4">The sequence shown here is derived from an EMBL/GenBank/DDBJ whole genome shotgun (WGS) entry which is preliminary data.</text>
</comment>
<evidence type="ECO:0000256" key="1">
    <source>
        <dbReference type="PROSITE-ProRule" id="PRU00047"/>
    </source>
</evidence>
<dbReference type="InterPro" id="IPR036871">
    <property type="entry name" value="PX_dom_sf"/>
</dbReference>
<dbReference type="GO" id="GO:0008270">
    <property type="term" value="F:zinc ion binding"/>
    <property type="evidence" value="ECO:0007669"/>
    <property type="project" value="UniProtKB-KW"/>
</dbReference>
<proteinExistence type="predicted"/>
<dbReference type="InterPro" id="IPR058599">
    <property type="entry name" value="PHAT_Smg/ZCCHC2-like"/>
</dbReference>
<feature type="domain" description="CCHC-type" evidence="3">
    <location>
        <begin position="982"/>
        <end position="995"/>
    </location>
</feature>
<feature type="region of interest" description="Disordered" evidence="2">
    <location>
        <begin position="522"/>
        <end position="590"/>
    </location>
</feature>
<dbReference type="PROSITE" id="PS50158">
    <property type="entry name" value="ZF_CCHC"/>
    <property type="match status" value="1"/>
</dbReference>
<dbReference type="EMBL" id="JBJQND010000012">
    <property type="protein sequence ID" value="KAL3860434.1"/>
    <property type="molecule type" value="Genomic_DNA"/>
</dbReference>
<dbReference type="InterPro" id="IPR042344">
    <property type="entry name" value="ZCCHC14"/>
</dbReference>
<keyword evidence="5" id="KW-1185">Reference proteome</keyword>
<feature type="region of interest" description="Disordered" evidence="2">
    <location>
        <begin position="326"/>
        <end position="346"/>
    </location>
</feature>
<feature type="compositionally biased region" description="Polar residues" evidence="2">
    <location>
        <begin position="398"/>
        <end position="422"/>
    </location>
</feature>
<dbReference type="Proteomes" id="UP001634394">
    <property type="component" value="Unassembled WGS sequence"/>
</dbReference>
<dbReference type="InterPro" id="IPR057327">
    <property type="entry name" value="Vts1_dom"/>
</dbReference>
<dbReference type="AlphaFoldDB" id="A0ABD3VFS2"/>
<dbReference type="Pfam" id="PF25479">
    <property type="entry name" value="Vts1"/>
    <property type="match status" value="1"/>
</dbReference>